<dbReference type="Proteomes" id="UP000533469">
    <property type="component" value="Unassembled WGS sequence"/>
</dbReference>
<dbReference type="SUPFAM" id="SSF52540">
    <property type="entry name" value="P-loop containing nucleoside triphosphate hydrolases"/>
    <property type="match status" value="1"/>
</dbReference>
<dbReference type="Gene3D" id="3.40.50.300">
    <property type="entry name" value="P-loop containing nucleotide triphosphate hydrolases"/>
    <property type="match status" value="2"/>
</dbReference>
<evidence type="ECO:0000256" key="1">
    <source>
        <dbReference type="SAM" id="MobiDB-lite"/>
    </source>
</evidence>
<gene>
    <name evidence="3" type="ORF">FHS55_000348</name>
</gene>
<evidence type="ECO:0000313" key="3">
    <source>
        <dbReference type="EMBL" id="MBB3769762.1"/>
    </source>
</evidence>
<dbReference type="Pfam" id="PF05872">
    <property type="entry name" value="HerA_C"/>
    <property type="match status" value="1"/>
</dbReference>
<dbReference type="AlphaFoldDB" id="A0A839Z275"/>
<dbReference type="InterPro" id="IPR027417">
    <property type="entry name" value="P-loop_NTPase"/>
</dbReference>
<feature type="region of interest" description="Disordered" evidence="1">
    <location>
        <begin position="513"/>
        <end position="553"/>
    </location>
</feature>
<protein>
    <recommendedName>
        <fullName evidence="2">Helicase HerA-like C-terminal domain-containing protein</fullName>
    </recommendedName>
</protein>
<dbReference type="RefSeq" id="WP_183187953.1">
    <property type="nucleotide sequence ID" value="NZ_JACICD010000001.1"/>
</dbReference>
<comment type="caution">
    <text evidence="3">The sequence shown here is derived from an EMBL/GenBank/DDBJ whole genome shotgun (WGS) entry which is preliminary data.</text>
</comment>
<feature type="region of interest" description="Disordered" evidence="1">
    <location>
        <begin position="426"/>
        <end position="458"/>
    </location>
</feature>
<name>A0A839Z275_9HYPH</name>
<proteinExistence type="predicted"/>
<dbReference type="PANTHER" id="PTHR30121:SF6">
    <property type="entry name" value="SLR6007 PROTEIN"/>
    <property type="match status" value="1"/>
</dbReference>
<dbReference type="CDD" id="cd01127">
    <property type="entry name" value="TrwB_TraG_TraD_VirD4"/>
    <property type="match status" value="1"/>
</dbReference>
<evidence type="ECO:0000313" key="4">
    <source>
        <dbReference type="Proteomes" id="UP000533469"/>
    </source>
</evidence>
<feature type="compositionally biased region" description="Low complexity" evidence="1">
    <location>
        <begin position="515"/>
        <end position="530"/>
    </location>
</feature>
<sequence>MSADIDGKIFVGKSEKPEYLTLKLANRHGLATGATGTGKTVTLQTLAEGFSRAGVPVFAADIKGDLSGVAMPGEGQDWILKRCAEVGLDYVPDEFPVIFWDLFGEQGHPVRATISEMGPLLLARLMNLNEVQEGVLNVVFRIADEQGLLLLDLKDLRAMLAFVAENAARLTTTYGNVSTASIGAIQRALLVLENQGADKFFGEPALAISDLMRIDPRSGYGTINILAADKLMGSPQLYASFLLWLLSELFEELPELGDPDKPRIVFFFDEAHLLFDDAPKALLQKIEQVVRLIRSKGVGVYFVTQNPLDVPESVLAQLGNRVQHALRAFTPRDQKAVKAAADTFRPNPRLNTAQVITELGKGEALVSMLEGNGTPSIVERTLIAPPAGRVGPITPELRKVAIANSPVRGRYDETLDRESAYEMLAKRAAGDAPEEAPPAPGRGDTAAPAPTQADAAGGGGWISDVLGGLFGGGRTRGRMTIGEQVARQVTREVVNQATKAILRNVLGGRARATGAVSAPRATRASSAPSAGQSDDFAQIFNDFTGNTPTNRRK</sequence>
<feature type="compositionally biased region" description="Polar residues" evidence="1">
    <location>
        <begin position="541"/>
        <end position="553"/>
    </location>
</feature>
<keyword evidence="4" id="KW-1185">Reference proteome</keyword>
<reference evidence="3 4" key="1">
    <citation type="submission" date="2020-08" db="EMBL/GenBank/DDBJ databases">
        <title>Genomic Encyclopedia of Type Strains, Phase IV (KMG-IV): sequencing the most valuable type-strain genomes for metagenomic binning, comparative biology and taxonomic classification.</title>
        <authorList>
            <person name="Goeker M."/>
        </authorList>
    </citation>
    <scope>NUCLEOTIDE SEQUENCE [LARGE SCALE GENOMIC DNA]</scope>
    <source>
        <strain evidence="3 4">DSM 5895</strain>
    </source>
</reference>
<dbReference type="InterPro" id="IPR051162">
    <property type="entry name" value="T4SS_component"/>
</dbReference>
<evidence type="ECO:0000259" key="2">
    <source>
        <dbReference type="Pfam" id="PF05872"/>
    </source>
</evidence>
<organism evidence="3 4">
    <name type="scientific">Ancylobacter tetraedralis</name>
    <dbReference type="NCBI Taxonomy" id="217068"/>
    <lineage>
        <taxon>Bacteria</taxon>
        <taxon>Pseudomonadati</taxon>
        <taxon>Pseudomonadota</taxon>
        <taxon>Alphaproteobacteria</taxon>
        <taxon>Hyphomicrobiales</taxon>
        <taxon>Xanthobacteraceae</taxon>
        <taxon>Ancylobacter</taxon>
    </lineage>
</organism>
<dbReference type="InterPro" id="IPR033186">
    <property type="entry name" value="HerA_C"/>
</dbReference>
<feature type="compositionally biased region" description="Low complexity" evidence="1">
    <location>
        <begin position="441"/>
        <end position="455"/>
    </location>
</feature>
<accession>A0A839Z275</accession>
<dbReference type="EMBL" id="JACICD010000001">
    <property type="protein sequence ID" value="MBB3769762.1"/>
    <property type="molecule type" value="Genomic_DNA"/>
</dbReference>
<dbReference type="PANTHER" id="PTHR30121">
    <property type="entry name" value="UNCHARACTERIZED PROTEIN YJGR-RELATED"/>
    <property type="match status" value="1"/>
</dbReference>
<feature type="domain" description="Helicase HerA-like C-terminal" evidence="2">
    <location>
        <begin position="11"/>
        <end position="508"/>
    </location>
</feature>